<name>A0ABN9A6L3_9NEOB</name>
<dbReference type="Proteomes" id="UP001162483">
    <property type="component" value="Unassembled WGS sequence"/>
</dbReference>
<keyword evidence="2" id="KW-1185">Reference proteome</keyword>
<organism evidence="1 2">
    <name type="scientific">Staurois parvus</name>
    <dbReference type="NCBI Taxonomy" id="386267"/>
    <lineage>
        <taxon>Eukaryota</taxon>
        <taxon>Metazoa</taxon>
        <taxon>Chordata</taxon>
        <taxon>Craniata</taxon>
        <taxon>Vertebrata</taxon>
        <taxon>Euteleostomi</taxon>
        <taxon>Amphibia</taxon>
        <taxon>Batrachia</taxon>
        <taxon>Anura</taxon>
        <taxon>Neobatrachia</taxon>
        <taxon>Ranoidea</taxon>
        <taxon>Ranidae</taxon>
        <taxon>Staurois</taxon>
    </lineage>
</organism>
<accession>A0ABN9A6L3</accession>
<gene>
    <name evidence="1" type="ORF">SPARVUS_LOCUS36128</name>
</gene>
<comment type="caution">
    <text evidence="1">The sequence shown here is derived from an EMBL/GenBank/DDBJ whole genome shotgun (WGS) entry which is preliminary data.</text>
</comment>
<evidence type="ECO:0000313" key="1">
    <source>
        <dbReference type="EMBL" id="CAI9531639.1"/>
    </source>
</evidence>
<dbReference type="EMBL" id="CATNWA010000015">
    <property type="protein sequence ID" value="CAI9531639.1"/>
    <property type="molecule type" value="Genomic_DNA"/>
</dbReference>
<reference evidence="1" key="1">
    <citation type="submission" date="2023-05" db="EMBL/GenBank/DDBJ databases">
        <authorList>
            <person name="Stuckert A."/>
        </authorList>
    </citation>
    <scope>NUCLEOTIDE SEQUENCE</scope>
</reference>
<protein>
    <submittedName>
        <fullName evidence="1">Uncharacterized protein</fullName>
    </submittedName>
</protein>
<proteinExistence type="predicted"/>
<sequence length="42" mass="4533">MAPAFAACVHSLGARGTLIRCSLCPQETAEHRSLYRQSVITS</sequence>
<evidence type="ECO:0000313" key="2">
    <source>
        <dbReference type="Proteomes" id="UP001162483"/>
    </source>
</evidence>